<protein>
    <submittedName>
        <fullName evidence="1">Uncharacterized protein</fullName>
    </submittedName>
</protein>
<feature type="non-terminal residue" evidence="1">
    <location>
        <position position="1"/>
    </location>
</feature>
<evidence type="ECO:0000313" key="1">
    <source>
        <dbReference type="EMBL" id="KKK77960.1"/>
    </source>
</evidence>
<gene>
    <name evidence="1" type="ORF">LCGC14_2848330</name>
</gene>
<name>A0A0F8YVY2_9ZZZZ</name>
<dbReference type="AlphaFoldDB" id="A0A0F8YVY2"/>
<dbReference type="EMBL" id="LAZR01054706">
    <property type="protein sequence ID" value="KKK77960.1"/>
    <property type="molecule type" value="Genomic_DNA"/>
</dbReference>
<sequence>ITLLRAEADLASHSQIHPTDTKGIRLKRRLRGQASMAWIRAGCPDLPDDHGRPVAIEPVERAIPKGDKIEDWEPTKLILRVLTVTDSGGLLMTDDLSEGWAPAKLVKDEYGGVIGTGLKVDDIEEVFVPADLARKNGWV</sequence>
<organism evidence="1">
    <name type="scientific">marine sediment metagenome</name>
    <dbReference type="NCBI Taxonomy" id="412755"/>
    <lineage>
        <taxon>unclassified sequences</taxon>
        <taxon>metagenomes</taxon>
        <taxon>ecological metagenomes</taxon>
    </lineage>
</organism>
<reference evidence="1" key="1">
    <citation type="journal article" date="2015" name="Nature">
        <title>Complex archaea that bridge the gap between prokaryotes and eukaryotes.</title>
        <authorList>
            <person name="Spang A."/>
            <person name="Saw J.H."/>
            <person name="Jorgensen S.L."/>
            <person name="Zaremba-Niedzwiedzka K."/>
            <person name="Martijn J."/>
            <person name="Lind A.E."/>
            <person name="van Eijk R."/>
            <person name="Schleper C."/>
            <person name="Guy L."/>
            <person name="Ettema T.J."/>
        </authorList>
    </citation>
    <scope>NUCLEOTIDE SEQUENCE</scope>
</reference>
<proteinExistence type="predicted"/>
<accession>A0A0F8YVY2</accession>
<comment type="caution">
    <text evidence="1">The sequence shown here is derived from an EMBL/GenBank/DDBJ whole genome shotgun (WGS) entry which is preliminary data.</text>
</comment>